<name>A0A0G4G5W3_VITBC</name>
<dbReference type="EMBL" id="CDMY01000572">
    <property type="protein sequence ID" value="CEM23914.1"/>
    <property type="molecule type" value="Genomic_DNA"/>
</dbReference>
<proteinExistence type="predicted"/>
<organism evidence="1 2">
    <name type="scientific">Vitrella brassicaformis (strain CCMP3155)</name>
    <dbReference type="NCBI Taxonomy" id="1169540"/>
    <lineage>
        <taxon>Eukaryota</taxon>
        <taxon>Sar</taxon>
        <taxon>Alveolata</taxon>
        <taxon>Colpodellida</taxon>
        <taxon>Vitrellaceae</taxon>
        <taxon>Vitrella</taxon>
    </lineage>
</organism>
<protein>
    <submittedName>
        <fullName evidence="1">Uncharacterized protein</fullName>
    </submittedName>
</protein>
<reference evidence="1 2" key="1">
    <citation type="submission" date="2014-11" db="EMBL/GenBank/DDBJ databases">
        <authorList>
            <person name="Zhu J."/>
            <person name="Qi W."/>
            <person name="Song R."/>
        </authorList>
    </citation>
    <scope>NUCLEOTIDE SEQUENCE [LARGE SCALE GENOMIC DNA]</scope>
</reference>
<accession>A0A0G4G5W3</accession>
<dbReference type="AlphaFoldDB" id="A0A0G4G5W3"/>
<keyword evidence="2" id="KW-1185">Reference proteome</keyword>
<gene>
    <name evidence="1" type="ORF">Vbra_21977</name>
</gene>
<evidence type="ECO:0000313" key="2">
    <source>
        <dbReference type="Proteomes" id="UP000041254"/>
    </source>
</evidence>
<dbReference type="Proteomes" id="UP000041254">
    <property type="component" value="Unassembled WGS sequence"/>
</dbReference>
<dbReference type="VEuPathDB" id="CryptoDB:Vbra_21977"/>
<sequence>MRRQRGIEQQMIEAHRAGADIRVRVQEFTPHGQQQALYRDYRVFINHPDGRTENLKRHWLNAMPAHSWKDLQAGGIGAAFCDTHYK</sequence>
<evidence type="ECO:0000313" key="1">
    <source>
        <dbReference type="EMBL" id="CEM23914.1"/>
    </source>
</evidence>
<dbReference type="InParanoid" id="A0A0G4G5W3"/>